<name>A0A396SBC2_9BACL</name>
<evidence type="ECO:0000313" key="2">
    <source>
        <dbReference type="Proteomes" id="UP000265692"/>
    </source>
</evidence>
<dbReference type="RefSeq" id="WP_118875364.1">
    <property type="nucleotide sequence ID" value="NZ_QWEI01000002.1"/>
</dbReference>
<proteinExistence type="predicted"/>
<dbReference type="AlphaFoldDB" id="A0A396SBC2"/>
<protein>
    <submittedName>
        <fullName evidence="1">Uncharacterized protein</fullName>
    </submittedName>
</protein>
<dbReference type="Proteomes" id="UP000265692">
    <property type="component" value="Unassembled WGS sequence"/>
</dbReference>
<comment type="caution">
    <text evidence="1">The sequence shown here is derived from an EMBL/GenBank/DDBJ whole genome shotgun (WGS) entry which is preliminary data.</text>
</comment>
<gene>
    <name evidence="1" type="ORF">D1B33_05440</name>
</gene>
<organism evidence="1 2">
    <name type="scientific">Ureibacillus yapensis</name>
    <dbReference type="NCBI Taxonomy" id="2304605"/>
    <lineage>
        <taxon>Bacteria</taxon>
        <taxon>Bacillati</taxon>
        <taxon>Bacillota</taxon>
        <taxon>Bacilli</taxon>
        <taxon>Bacillales</taxon>
        <taxon>Caryophanaceae</taxon>
        <taxon>Ureibacillus</taxon>
    </lineage>
</organism>
<keyword evidence="2" id="KW-1185">Reference proteome</keyword>
<accession>A0A396SBC2</accession>
<evidence type="ECO:0000313" key="1">
    <source>
        <dbReference type="EMBL" id="RHW38330.1"/>
    </source>
</evidence>
<dbReference type="EMBL" id="QWEI01000002">
    <property type="protein sequence ID" value="RHW38330.1"/>
    <property type="molecule type" value="Genomic_DNA"/>
</dbReference>
<sequence>MVNFYHCPMCGSVSYNYPNFGQYPYPGYVQTSAPSHTYLVQQEQRNLVPPSELAQLAGKQIQTTVPILGTVTACVGNYDASRNRVSLSNITNVQTGVNHGAMDYLPEELVGYRVISETCTGGAGRPDQGRQPEQTGPVATTVIRKTIASAHLPRSLTRMQLYRAYIDVTVPTSFRGRAQQILDTCMENATNAAKAYMVTPVATALGTLNPGPIVAALPGAVAEAVRTFTTCVGSEPEIYPYILNNTIKITPGSGWA</sequence>
<reference evidence="1 2" key="1">
    <citation type="submission" date="2018-08" db="EMBL/GenBank/DDBJ databases">
        <title>Lysinibacillus sp. YLB-03 draft genome sequence.</title>
        <authorList>
            <person name="Yu L."/>
        </authorList>
    </citation>
    <scope>NUCLEOTIDE SEQUENCE [LARGE SCALE GENOMIC DNA]</scope>
    <source>
        <strain evidence="1 2">YLB-03</strain>
    </source>
</reference>